<dbReference type="Pfam" id="PF08240">
    <property type="entry name" value="ADH_N"/>
    <property type="match status" value="1"/>
</dbReference>
<accession>A0ABY2J312</accession>
<keyword evidence="3" id="KW-1185">Reference proteome</keyword>
<proteinExistence type="predicted"/>
<feature type="domain" description="Enoyl reductase (ER)" evidence="1">
    <location>
        <begin position="3"/>
        <end position="302"/>
    </location>
</feature>
<dbReference type="PANTHER" id="PTHR44013">
    <property type="entry name" value="ZINC-TYPE ALCOHOL DEHYDROGENASE-LIKE PROTEIN C16A3.02C"/>
    <property type="match status" value="1"/>
</dbReference>
<dbReference type="InterPro" id="IPR011032">
    <property type="entry name" value="GroES-like_sf"/>
</dbReference>
<dbReference type="SUPFAM" id="SSF50129">
    <property type="entry name" value="GroES-like"/>
    <property type="match status" value="1"/>
</dbReference>
<name>A0ABY2J312_9MICO</name>
<dbReference type="InterPro" id="IPR036291">
    <property type="entry name" value="NAD(P)-bd_dom_sf"/>
</dbReference>
<dbReference type="InterPro" id="IPR052733">
    <property type="entry name" value="Chloroplast_QOR"/>
</dbReference>
<dbReference type="Pfam" id="PF13602">
    <property type="entry name" value="ADH_zinc_N_2"/>
    <property type="match status" value="1"/>
</dbReference>
<dbReference type="InterPro" id="IPR013154">
    <property type="entry name" value="ADH-like_N"/>
</dbReference>
<evidence type="ECO:0000259" key="1">
    <source>
        <dbReference type="SMART" id="SM00829"/>
    </source>
</evidence>
<dbReference type="InterPro" id="IPR020843">
    <property type="entry name" value="ER"/>
</dbReference>
<dbReference type="Proteomes" id="UP000298355">
    <property type="component" value="Unassembled WGS sequence"/>
</dbReference>
<dbReference type="PANTHER" id="PTHR44013:SF1">
    <property type="entry name" value="ZINC-TYPE ALCOHOL DEHYDROGENASE-LIKE PROTEIN C16A3.02C"/>
    <property type="match status" value="1"/>
</dbReference>
<dbReference type="Gene3D" id="3.40.50.720">
    <property type="entry name" value="NAD(P)-binding Rossmann-like Domain"/>
    <property type="match status" value="1"/>
</dbReference>
<dbReference type="SUPFAM" id="SSF51735">
    <property type="entry name" value="NAD(P)-binding Rossmann-fold domains"/>
    <property type="match status" value="1"/>
</dbReference>
<dbReference type="Gene3D" id="3.90.180.10">
    <property type="entry name" value="Medium-chain alcohol dehydrogenases, catalytic domain"/>
    <property type="match status" value="1"/>
</dbReference>
<evidence type="ECO:0000313" key="3">
    <source>
        <dbReference type="Proteomes" id="UP000298355"/>
    </source>
</evidence>
<gene>
    <name evidence="2" type="ORF">E3O65_06535</name>
</gene>
<dbReference type="CDD" id="cd08267">
    <property type="entry name" value="MDR1"/>
    <property type="match status" value="1"/>
</dbReference>
<protein>
    <submittedName>
        <fullName evidence="2">NAD(P)-dependent alcohol dehydrogenase</fullName>
    </submittedName>
</protein>
<dbReference type="SMART" id="SM00829">
    <property type="entry name" value="PKS_ER"/>
    <property type="match status" value="1"/>
</dbReference>
<dbReference type="EMBL" id="SOGJ01000015">
    <property type="protein sequence ID" value="TFC99324.1"/>
    <property type="molecule type" value="Genomic_DNA"/>
</dbReference>
<sequence>MRSSSAGGPDEVLVKVYASTVSAADYRSRSRSVPKGLAVPVALALEVFRPRKRVLGMDVAGVVEVVGLGVTSFRPGDEVIAMLGSRFGGHAEYVCISQDGVITAKPRNMTFTDAVTLVFGGTTAHAFFRRTAIKPDSTVLVNGASGSVGTAAVQLAAQVGARVTGVCSGANRELVTALGADRVIDYTAEDFLLEGRTYDVIMDCVGNAPFERAGACVNPGGALLLVISDLKGLLLAAWNTKRSGKVIAAGNIENTSESLAFLVGLAESGRFQAVIDRTYDLADIASAHRFVDTGHKKGNVVLRIAAS</sequence>
<comment type="caution">
    <text evidence="2">The sequence shown here is derived from an EMBL/GenBank/DDBJ whole genome shotgun (WGS) entry which is preliminary data.</text>
</comment>
<evidence type="ECO:0000313" key="2">
    <source>
        <dbReference type="EMBL" id="TFC99324.1"/>
    </source>
</evidence>
<organism evidence="2 3">
    <name type="scientific">Cryobacterium breve</name>
    <dbReference type="NCBI Taxonomy" id="1259258"/>
    <lineage>
        <taxon>Bacteria</taxon>
        <taxon>Bacillati</taxon>
        <taxon>Actinomycetota</taxon>
        <taxon>Actinomycetes</taxon>
        <taxon>Micrococcales</taxon>
        <taxon>Microbacteriaceae</taxon>
        <taxon>Cryobacterium</taxon>
    </lineage>
</organism>
<reference evidence="2 3" key="1">
    <citation type="submission" date="2019-03" db="EMBL/GenBank/DDBJ databases">
        <title>Genomics of glacier-inhabiting Cryobacterium strains.</title>
        <authorList>
            <person name="Liu Q."/>
            <person name="Xin Y.-H."/>
        </authorList>
    </citation>
    <scope>NUCLEOTIDE SEQUENCE [LARGE SCALE GENOMIC DNA]</scope>
    <source>
        <strain evidence="2 3">TMT4-23</strain>
    </source>
</reference>